<organism evidence="1 2">
    <name type="scientific">Penicillium roqueforti (strain FM164)</name>
    <dbReference type="NCBI Taxonomy" id="1365484"/>
    <lineage>
        <taxon>Eukaryota</taxon>
        <taxon>Fungi</taxon>
        <taxon>Dikarya</taxon>
        <taxon>Ascomycota</taxon>
        <taxon>Pezizomycotina</taxon>
        <taxon>Eurotiomycetes</taxon>
        <taxon>Eurotiomycetidae</taxon>
        <taxon>Eurotiales</taxon>
        <taxon>Aspergillaceae</taxon>
        <taxon>Penicillium</taxon>
    </lineage>
</organism>
<evidence type="ECO:0000313" key="2">
    <source>
        <dbReference type="Proteomes" id="UP000030686"/>
    </source>
</evidence>
<protein>
    <submittedName>
        <fullName evidence="1">Genomic scaffold, ProqFM164S03</fullName>
    </submittedName>
</protein>
<proteinExistence type="predicted"/>
<dbReference type="EMBL" id="HG792017">
    <property type="protein sequence ID" value="CDM33491.1"/>
    <property type="molecule type" value="Genomic_DNA"/>
</dbReference>
<dbReference type="AlphaFoldDB" id="W6QBR6"/>
<evidence type="ECO:0000313" key="1">
    <source>
        <dbReference type="EMBL" id="CDM33491.1"/>
    </source>
</evidence>
<sequence>MHLYTQDPYIAREYVVHKSNVFHVEVIASGTSADHKVAPEINENVSSLGYCHRSIVWSFLVAEPSGLASPVGRGIHNVDWSHGTS</sequence>
<name>W6QBR6_PENRF</name>
<gene>
    <name evidence="1" type="ORF">PROQFM164_S03g000215</name>
</gene>
<accession>W6QBR6</accession>
<dbReference type="Proteomes" id="UP000030686">
    <property type="component" value="Unassembled WGS sequence"/>
</dbReference>
<reference evidence="1" key="1">
    <citation type="journal article" date="2014" name="Nat. Commun.">
        <title>Multiple recent horizontal transfers of a large genomic region in cheese making fungi.</title>
        <authorList>
            <person name="Cheeseman K."/>
            <person name="Ropars J."/>
            <person name="Renault P."/>
            <person name="Dupont J."/>
            <person name="Gouzy J."/>
            <person name="Branca A."/>
            <person name="Abraham A.L."/>
            <person name="Ceppi M."/>
            <person name="Conseiller E."/>
            <person name="Debuchy R."/>
            <person name="Malagnac F."/>
            <person name="Goarin A."/>
            <person name="Silar P."/>
            <person name="Lacoste S."/>
            <person name="Sallet E."/>
            <person name="Bensimon A."/>
            <person name="Giraud T."/>
            <person name="Brygoo Y."/>
        </authorList>
    </citation>
    <scope>NUCLEOTIDE SEQUENCE [LARGE SCALE GENOMIC DNA]</scope>
    <source>
        <strain evidence="1">FM164</strain>
    </source>
</reference>
<keyword evidence="2" id="KW-1185">Reference proteome</keyword>